<evidence type="ECO:0000256" key="1">
    <source>
        <dbReference type="ARBA" id="ARBA00023125"/>
    </source>
</evidence>
<dbReference type="SUPFAM" id="SSF48498">
    <property type="entry name" value="Tetracyclin repressor-like, C-terminal domain"/>
    <property type="match status" value="1"/>
</dbReference>
<feature type="domain" description="HTH tetR-type" evidence="3">
    <location>
        <begin position="9"/>
        <end position="69"/>
    </location>
</feature>
<accession>A0A8J3N590</accession>
<dbReference type="InterPro" id="IPR036271">
    <property type="entry name" value="Tet_transcr_reg_TetR-rel_C_sf"/>
</dbReference>
<evidence type="ECO:0000313" key="4">
    <source>
        <dbReference type="EMBL" id="GHO94922.1"/>
    </source>
</evidence>
<proteinExistence type="predicted"/>
<dbReference type="AlphaFoldDB" id="A0A8J3N590"/>
<dbReference type="Pfam" id="PF14246">
    <property type="entry name" value="TetR_C_7"/>
    <property type="match status" value="1"/>
</dbReference>
<dbReference type="InterPro" id="IPR039536">
    <property type="entry name" value="TetR_C_Proteobacteria"/>
</dbReference>
<dbReference type="PANTHER" id="PTHR30055">
    <property type="entry name" value="HTH-TYPE TRANSCRIPTIONAL REGULATOR RUTR"/>
    <property type="match status" value="1"/>
</dbReference>
<dbReference type="RefSeq" id="WP_220205629.1">
    <property type="nucleotide sequence ID" value="NZ_BNJK01000001.1"/>
</dbReference>
<protein>
    <submittedName>
        <fullName evidence="4">TetR family transcriptional regulator</fullName>
    </submittedName>
</protein>
<dbReference type="GO" id="GO:0003700">
    <property type="term" value="F:DNA-binding transcription factor activity"/>
    <property type="evidence" value="ECO:0007669"/>
    <property type="project" value="TreeGrafter"/>
</dbReference>
<sequence>MARTPKTIEDRREQILDAAMRAFARKGFTRATNKDIAQEAGITPGLIYHYFENKEAVLKAMIEERSPARLVRALSQESRALPPETFLRLLTQQALQRVEGDDFVQILRVMLPEAIHNEAVSPLIANVLGEVVSSLSSYLAACMERGELRQADSMLVAQMFIGSVMAFVLRRHVLRDPLALQYSQQQIVDIVVTTMLNGLLPC</sequence>
<comment type="caution">
    <text evidence="4">The sequence shown here is derived from an EMBL/GenBank/DDBJ whole genome shotgun (WGS) entry which is preliminary data.</text>
</comment>
<organism evidence="4 5">
    <name type="scientific">Reticulibacter mediterranei</name>
    <dbReference type="NCBI Taxonomy" id="2778369"/>
    <lineage>
        <taxon>Bacteria</taxon>
        <taxon>Bacillati</taxon>
        <taxon>Chloroflexota</taxon>
        <taxon>Ktedonobacteria</taxon>
        <taxon>Ktedonobacterales</taxon>
        <taxon>Reticulibacteraceae</taxon>
        <taxon>Reticulibacter</taxon>
    </lineage>
</organism>
<feature type="DNA-binding region" description="H-T-H motif" evidence="2">
    <location>
        <begin position="32"/>
        <end position="51"/>
    </location>
</feature>
<dbReference type="Pfam" id="PF00440">
    <property type="entry name" value="TetR_N"/>
    <property type="match status" value="1"/>
</dbReference>
<dbReference type="Proteomes" id="UP000597444">
    <property type="component" value="Unassembled WGS sequence"/>
</dbReference>
<dbReference type="PRINTS" id="PR00455">
    <property type="entry name" value="HTHTETR"/>
</dbReference>
<dbReference type="GO" id="GO:0000976">
    <property type="term" value="F:transcription cis-regulatory region binding"/>
    <property type="evidence" value="ECO:0007669"/>
    <property type="project" value="TreeGrafter"/>
</dbReference>
<name>A0A8J3N590_9CHLR</name>
<dbReference type="SUPFAM" id="SSF46689">
    <property type="entry name" value="Homeodomain-like"/>
    <property type="match status" value="1"/>
</dbReference>
<dbReference type="PANTHER" id="PTHR30055:SF226">
    <property type="entry name" value="HTH-TYPE TRANSCRIPTIONAL REGULATOR PKSA"/>
    <property type="match status" value="1"/>
</dbReference>
<keyword evidence="5" id="KW-1185">Reference proteome</keyword>
<evidence type="ECO:0000256" key="2">
    <source>
        <dbReference type="PROSITE-ProRule" id="PRU00335"/>
    </source>
</evidence>
<dbReference type="PROSITE" id="PS50977">
    <property type="entry name" value="HTH_TETR_2"/>
    <property type="match status" value="1"/>
</dbReference>
<keyword evidence="1 2" id="KW-0238">DNA-binding</keyword>
<dbReference type="InterPro" id="IPR009057">
    <property type="entry name" value="Homeodomain-like_sf"/>
</dbReference>
<dbReference type="InterPro" id="IPR001647">
    <property type="entry name" value="HTH_TetR"/>
</dbReference>
<evidence type="ECO:0000259" key="3">
    <source>
        <dbReference type="PROSITE" id="PS50977"/>
    </source>
</evidence>
<reference evidence="4" key="1">
    <citation type="submission" date="2020-10" db="EMBL/GenBank/DDBJ databases">
        <title>Taxonomic study of unclassified bacteria belonging to the class Ktedonobacteria.</title>
        <authorList>
            <person name="Yabe S."/>
            <person name="Wang C.M."/>
            <person name="Zheng Y."/>
            <person name="Sakai Y."/>
            <person name="Cavaletti L."/>
            <person name="Monciardini P."/>
            <person name="Donadio S."/>
        </authorList>
    </citation>
    <scope>NUCLEOTIDE SEQUENCE</scope>
    <source>
        <strain evidence="4">ID150040</strain>
    </source>
</reference>
<dbReference type="InterPro" id="IPR050109">
    <property type="entry name" value="HTH-type_TetR-like_transc_reg"/>
</dbReference>
<gene>
    <name evidence="4" type="ORF">KSF_049700</name>
</gene>
<dbReference type="EMBL" id="BNJK01000001">
    <property type="protein sequence ID" value="GHO94922.1"/>
    <property type="molecule type" value="Genomic_DNA"/>
</dbReference>
<dbReference type="Gene3D" id="1.10.357.10">
    <property type="entry name" value="Tetracycline Repressor, domain 2"/>
    <property type="match status" value="1"/>
</dbReference>
<evidence type="ECO:0000313" key="5">
    <source>
        <dbReference type="Proteomes" id="UP000597444"/>
    </source>
</evidence>